<dbReference type="Proteomes" id="UP000245207">
    <property type="component" value="Unassembled WGS sequence"/>
</dbReference>
<protein>
    <submittedName>
        <fullName evidence="1">Cellulose synthase</fullName>
    </submittedName>
</protein>
<dbReference type="AlphaFoldDB" id="A0A2U1NUM9"/>
<gene>
    <name evidence="1" type="ORF">CTI12_AA227200</name>
</gene>
<evidence type="ECO:0000313" key="1">
    <source>
        <dbReference type="EMBL" id="PWA77170.1"/>
    </source>
</evidence>
<sequence>METINPRFDKGITEFAEEKSQRDGIQVNGGLVNWYWNLSSYYGFHEANRTGKIRVMVTDLWLRVEGLPNVYALGDCVTIYQCRVMVDISAIFSKADKNNTRKQINDTIEMYEAKGSSSKMGDTNACQSYKSFKAPNQEFDHTQWLFETNGTYGFGNVVWLREGCLCCGQDEAPPSVNNRMNRSLSRKVGIFAAILSRYRNTDTIGTAEGYSDIFKSDLPAMIAYISVTNAGYGPITLRQRLYQVLKWVRFALYLE</sequence>
<accession>A0A2U1NUM9</accession>
<proteinExistence type="predicted"/>
<dbReference type="EMBL" id="PKPP01002163">
    <property type="protein sequence ID" value="PWA77170.1"/>
    <property type="molecule type" value="Genomic_DNA"/>
</dbReference>
<keyword evidence="2" id="KW-1185">Reference proteome</keyword>
<name>A0A2U1NUM9_ARTAN</name>
<organism evidence="1 2">
    <name type="scientific">Artemisia annua</name>
    <name type="common">Sweet wormwood</name>
    <dbReference type="NCBI Taxonomy" id="35608"/>
    <lineage>
        <taxon>Eukaryota</taxon>
        <taxon>Viridiplantae</taxon>
        <taxon>Streptophyta</taxon>
        <taxon>Embryophyta</taxon>
        <taxon>Tracheophyta</taxon>
        <taxon>Spermatophyta</taxon>
        <taxon>Magnoliopsida</taxon>
        <taxon>eudicotyledons</taxon>
        <taxon>Gunneridae</taxon>
        <taxon>Pentapetalae</taxon>
        <taxon>asterids</taxon>
        <taxon>campanulids</taxon>
        <taxon>Asterales</taxon>
        <taxon>Asteraceae</taxon>
        <taxon>Asteroideae</taxon>
        <taxon>Anthemideae</taxon>
        <taxon>Artemisiinae</taxon>
        <taxon>Artemisia</taxon>
    </lineage>
</organism>
<dbReference type="OrthoDB" id="779255at2759"/>
<dbReference type="STRING" id="35608.A0A2U1NUM9"/>
<reference evidence="1 2" key="1">
    <citation type="journal article" date="2018" name="Mol. Plant">
        <title>The genome of Artemisia annua provides insight into the evolution of Asteraceae family and artemisinin biosynthesis.</title>
        <authorList>
            <person name="Shen Q."/>
            <person name="Zhang L."/>
            <person name="Liao Z."/>
            <person name="Wang S."/>
            <person name="Yan T."/>
            <person name="Shi P."/>
            <person name="Liu M."/>
            <person name="Fu X."/>
            <person name="Pan Q."/>
            <person name="Wang Y."/>
            <person name="Lv Z."/>
            <person name="Lu X."/>
            <person name="Zhang F."/>
            <person name="Jiang W."/>
            <person name="Ma Y."/>
            <person name="Chen M."/>
            <person name="Hao X."/>
            <person name="Li L."/>
            <person name="Tang Y."/>
            <person name="Lv G."/>
            <person name="Zhou Y."/>
            <person name="Sun X."/>
            <person name="Brodelius P.E."/>
            <person name="Rose J.K.C."/>
            <person name="Tang K."/>
        </authorList>
    </citation>
    <scope>NUCLEOTIDE SEQUENCE [LARGE SCALE GENOMIC DNA]</scope>
    <source>
        <strain evidence="2">cv. Huhao1</strain>
        <tissue evidence="1">Leaf</tissue>
    </source>
</reference>
<evidence type="ECO:0000313" key="2">
    <source>
        <dbReference type="Proteomes" id="UP000245207"/>
    </source>
</evidence>
<comment type="caution">
    <text evidence="1">The sequence shown here is derived from an EMBL/GenBank/DDBJ whole genome shotgun (WGS) entry which is preliminary data.</text>
</comment>